<dbReference type="Proteomes" id="UP000218824">
    <property type="component" value="Chromosome"/>
</dbReference>
<evidence type="ECO:0000313" key="2">
    <source>
        <dbReference type="EMBL" id="BAV95738.1"/>
    </source>
</evidence>
<keyword evidence="1" id="KW-1133">Transmembrane helix</keyword>
<dbReference type="EMBL" id="AP014940">
    <property type="protein sequence ID" value="BAV95738.1"/>
    <property type="molecule type" value="Genomic_DNA"/>
</dbReference>
<keyword evidence="1" id="KW-0812">Transmembrane</keyword>
<organism evidence="2 3">
    <name type="scientific">Lysobacter enzymogenes</name>
    <dbReference type="NCBI Taxonomy" id="69"/>
    <lineage>
        <taxon>Bacteria</taxon>
        <taxon>Pseudomonadati</taxon>
        <taxon>Pseudomonadota</taxon>
        <taxon>Gammaproteobacteria</taxon>
        <taxon>Lysobacterales</taxon>
        <taxon>Lysobacteraceae</taxon>
        <taxon>Lysobacter</taxon>
    </lineage>
</organism>
<evidence type="ECO:0000256" key="1">
    <source>
        <dbReference type="SAM" id="Phobius"/>
    </source>
</evidence>
<proteinExistence type="predicted"/>
<sequence>MRLTRIFALTAGTGFILTGWALLATAQSIARISGGSYGTNRIQDFAIEHFWIWGPALLAIGTAGWIGSRLWPDPPSEEQPRRLSTPTLPMNSQCAVFVHRHEFQATDDFGWPRNVVCEQDEYESASGESRTNLSPQRIFVLGGGGLVRVPAGLYLDPATQNCIRSCDPEAPLSRASLRPLQAAASSWQGGREAGRQCPGGRLVFHDLTDRFDLELIGVSHRAHNHLHLSHSLWL</sequence>
<protein>
    <recommendedName>
        <fullName evidence="4">Transmembrane protein</fullName>
    </recommendedName>
</protein>
<gene>
    <name evidence="2" type="ORF">LEN_0251</name>
</gene>
<dbReference type="KEGG" id="lem:LEN_0251"/>
<accession>A0AAU9AGV0</accession>
<keyword evidence="1" id="KW-0472">Membrane</keyword>
<reference evidence="2 3" key="1">
    <citation type="journal article" date="2017" name="DNA Res.">
        <title>Complete genome sequence and expression profile of the commercial lytic enzyme producer Lysobacter enzymogenes M497-1.</title>
        <authorList>
            <person name="Takami H."/>
            <person name="Toyoda A."/>
            <person name="Uchiyama I."/>
            <person name="Itoh T."/>
            <person name="Takaki Y."/>
            <person name="Arai W."/>
            <person name="Nishi S."/>
            <person name="Kawai M."/>
            <person name="Shinya K."/>
            <person name="Ikeda H."/>
        </authorList>
    </citation>
    <scope>NUCLEOTIDE SEQUENCE [LARGE SCALE GENOMIC DNA]</scope>
    <source>
        <strain evidence="2 3">M497-1</strain>
    </source>
</reference>
<feature type="transmembrane region" description="Helical" evidence="1">
    <location>
        <begin position="50"/>
        <end position="71"/>
    </location>
</feature>
<evidence type="ECO:0000313" key="3">
    <source>
        <dbReference type="Proteomes" id="UP000218824"/>
    </source>
</evidence>
<evidence type="ECO:0008006" key="4">
    <source>
        <dbReference type="Google" id="ProtNLM"/>
    </source>
</evidence>
<name>A0AAU9AGV0_LYSEN</name>
<dbReference type="AlphaFoldDB" id="A0AAU9AGV0"/>